<dbReference type="AlphaFoldDB" id="A0A226F4A1"/>
<dbReference type="GO" id="GO:0006637">
    <property type="term" value="P:acyl-CoA metabolic process"/>
    <property type="evidence" value="ECO:0007669"/>
    <property type="project" value="TreeGrafter"/>
</dbReference>
<dbReference type="PANTHER" id="PTHR12655">
    <property type="entry name" value="ACYL-COA THIOESTERASE"/>
    <property type="match status" value="1"/>
</dbReference>
<comment type="caution">
    <text evidence="6">The sequence shown here is derived from an EMBL/GenBank/DDBJ whole genome shotgun (WGS) entry which is preliminary data.</text>
</comment>
<evidence type="ECO:0000259" key="5">
    <source>
        <dbReference type="PROSITE" id="PS51770"/>
    </source>
</evidence>
<reference evidence="6 7" key="1">
    <citation type="submission" date="2015-12" db="EMBL/GenBank/DDBJ databases">
        <title>The genome of Folsomia candida.</title>
        <authorList>
            <person name="Faddeeva A."/>
            <person name="Derks M.F."/>
            <person name="Anvar Y."/>
            <person name="Smit S."/>
            <person name="Van Straalen N."/>
            <person name="Roelofs D."/>
        </authorList>
    </citation>
    <scope>NUCLEOTIDE SEQUENCE [LARGE SCALE GENOMIC DNA]</scope>
    <source>
        <strain evidence="6 7">VU population</strain>
        <tissue evidence="6">Whole body</tissue>
    </source>
</reference>
<accession>A0A226F4A1</accession>
<evidence type="ECO:0000256" key="3">
    <source>
        <dbReference type="ARBA" id="ARBA00022801"/>
    </source>
</evidence>
<protein>
    <submittedName>
        <fullName evidence="6">Acyl-coenzyme A thioesterase 9, mitochondrial</fullName>
    </submittedName>
</protein>
<comment type="similarity">
    <text evidence="1">Belongs to the acyl coenzyme A hydrolase family.</text>
</comment>
<dbReference type="InterPro" id="IPR033120">
    <property type="entry name" value="HOTDOG_ACOT"/>
</dbReference>
<dbReference type="OMA" id="QFNYTFL"/>
<dbReference type="Gene3D" id="3.10.129.10">
    <property type="entry name" value="Hotdog Thioesterase"/>
    <property type="match status" value="2"/>
</dbReference>
<dbReference type="GO" id="GO:0047617">
    <property type="term" value="F:fatty acyl-CoA hydrolase activity"/>
    <property type="evidence" value="ECO:0007669"/>
    <property type="project" value="TreeGrafter"/>
</dbReference>
<gene>
    <name evidence="6" type="ORF">Fcan01_03163</name>
</gene>
<dbReference type="Proteomes" id="UP000198287">
    <property type="component" value="Unassembled WGS sequence"/>
</dbReference>
<dbReference type="InterPro" id="IPR029069">
    <property type="entry name" value="HotDog_dom_sf"/>
</dbReference>
<evidence type="ECO:0000256" key="1">
    <source>
        <dbReference type="ARBA" id="ARBA00010458"/>
    </source>
</evidence>
<proteinExistence type="inferred from homology"/>
<dbReference type="OrthoDB" id="331699at2759"/>
<dbReference type="PROSITE" id="PS51770">
    <property type="entry name" value="HOTDOG_ACOT"/>
    <property type="match status" value="2"/>
</dbReference>
<dbReference type="GO" id="GO:0005739">
    <property type="term" value="C:mitochondrion"/>
    <property type="evidence" value="ECO:0007669"/>
    <property type="project" value="TreeGrafter"/>
</dbReference>
<dbReference type="CDD" id="cd03442">
    <property type="entry name" value="BFIT_BACH"/>
    <property type="match status" value="2"/>
</dbReference>
<keyword evidence="4" id="KW-0809">Transit peptide</keyword>
<sequence>MIPVIRRLLLASSPGHSNTCTSSMCTVHSFKMFGNKQCPDLLTPRPNQDSTRRGYHSETLFIAPPMNDQGQEGDVNRHAHPRLTTVDLVNIFASEIGQAREYTPSGAAETRRERQRLMEYLPQSVDELPARRMADSFVTAVIPLKDQWDIRERYVTLEGNVRIGRVLEDMDIFSVYCTFRHIQNPRSAGKKNPYSVVTALVDSIHVANGKMRNDEDIRLSGHVTYAGRSSIETSLVVDQKDETGEYQKVFDAVFLMVARDPMNTGGALVNTLIGDTDEEKRFLRLGIERQAVRKAQELDSLSRKPPTEEERHLIHTMFIQQLEGGGEGQALAGGSFGLGKGIPTRGGEIRMDATGLKTVFICHPQYRNRYNKIFGGFIMRQACELAFTNTFLYSKHRPRLVNIDDIIFRRPVDIGSILRYTSHVGYVEKNYIHCPVRAEVINPASGECKLTNVFQFTFRVDDAPADVPPLIFNTYREAMVFLESRRHFKKMMNQFFPAST</sequence>
<evidence type="ECO:0000256" key="2">
    <source>
        <dbReference type="ARBA" id="ARBA00022737"/>
    </source>
</evidence>
<keyword evidence="2" id="KW-0677">Repeat</keyword>
<evidence type="ECO:0000313" key="7">
    <source>
        <dbReference type="Proteomes" id="UP000198287"/>
    </source>
</evidence>
<keyword evidence="7" id="KW-1185">Reference proteome</keyword>
<evidence type="ECO:0000256" key="4">
    <source>
        <dbReference type="ARBA" id="ARBA00022946"/>
    </source>
</evidence>
<organism evidence="6 7">
    <name type="scientific">Folsomia candida</name>
    <name type="common">Springtail</name>
    <dbReference type="NCBI Taxonomy" id="158441"/>
    <lineage>
        <taxon>Eukaryota</taxon>
        <taxon>Metazoa</taxon>
        <taxon>Ecdysozoa</taxon>
        <taxon>Arthropoda</taxon>
        <taxon>Hexapoda</taxon>
        <taxon>Collembola</taxon>
        <taxon>Entomobryomorpha</taxon>
        <taxon>Isotomoidea</taxon>
        <taxon>Isotomidae</taxon>
        <taxon>Proisotominae</taxon>
        <taxon>Folsomia</taxon>
    </lineage>
</organism>
<feature type="domain" description="HotDog ACOT-type" evidence="5">
    <location>
        <begin position="352"/>
        <end position="464"/>
    </location>
</feature>
<dbReference type="EMBL" id="LNIX01000001">
    <property type="protein sequence ID" value="OXA63746.1"/>
    <property type="molecule type" value="Genomic_DNA"/>
</dbReference>
<keyword evidence="3" id="KW-0378">Hydrolase</keyword>
<dbReference type="SUPFAM" id="SSF54637">
    <property type="entry name" value="Thioesterase/thiol ester dehydrase-isomerase"/>
    <property type="match status" value="2"/>
</dbReference>
<feature type="domain" description="HotDog ACOT-type" evidence="5">
    <location>
        <begin position="134"/>
        <end position="262"/>
    </location>
</feature>
<evidence type="ECO:0000313" key="6">
    <source>
        <dbReference type="EMBL" id="OXA63746.1"/>
    </source>
</evidence>
<dbReference type="STRING" id="158441.A0A226F4A1"/>
<name>A0A226F4A1_FOLCA</name>
<dbReference type="PANTHER" id="PTHR12655:SF0">
    <property type="entry name" value="ACYL-COENZYME A THIOESTERASE 9, MITOCHONDRIAL"/>
    <property type="match status" value="1"/>
</dbReference>